<comment type="caution">
    <text evidence="2">The sequence shown here is derived from an EMBL/GenBank/DDBJ whole genome shotgun (WGS) entry which is preliminary data.</text>
</comment>
<reference evidence="2" key="1">
    <citation type="submission" date="2021-04" db="EMBL/GenBank/DDBJ databases">
        <title>Whole genome sequencing of Enterococci isolates from hospitalized patients.</title>
        <authorList>
            <person name="Ogoti B.M."/>
            <person name="Onyambu F.G."/>
        </authorList>
    </citation>
    <scope>NUCLEOTIDE SEQUENCE</scope>
    <source>
        <strain evidence="2">242</strain>
    </source>
</reference>
<organism evidence="2 3">
    <name type="scientific">Peribacillus frigoritolerans</name>
    <dbReference type="NCBI Taxonomy" id="450367"/>
    <lineage>
        <taxon>Bacteria</taxon>
        <taxon>Bacillati</taxon>
        <taxon>Bacillota</taxon>
        <taxon>Bacilli</taxon>
        <taxon>Bacillales</taxon>
        <taxon>Bacillaceae</taxon>
        <taxon>Peribacillus</taxon>
    </lineage>
</organism>
<evidence type="ECO:0000313" key="2">
    <source>
        <dbReference type="EMBL" id="MBR8645518.1"/>
    </source>
</evidence>
<evidence type="ECO:0000256" key="1">
    <source>
        <dbReference type="SAM" id="Coils"/>
    </source>
</evidence>
<dbReference type="Proteomes" id="UP000680045">
    <property type="component" value="Unassembled WGS sequence"/>
</dbReference>
<gene>
    <name evidence="2" type="ORF">KEH51_19655</name>
</gene>
<dbReference type="EMBL" id="JAGTPW010000038">
    <property type="protein sequence ID" value="MBR8645518.1"/>
    <property type="molecule type" value="Genomic_DNA"/>
</dbReference>
<feature type="coiled-coil region" evidence="1">
    <location>
        <begin position="24"/>
        <end position="85"/>
    </location>
</feature>
<sequence length="141" mass="16450">MEQVKVQMKMAHKAASLEKQEQYYLRIGKQVQDANAELQKLSEQSEKLRTERIEKQDCYDKEMLKENERERAVRAVHQLEQVKEAVMTFASLKAQVTLDEKSGKLVNDFVKKLFRNTCRSKRKLRKSLKKNRSGKSGCSLS</sequence>
<name>A0A941FIS4_9BACI</name>
<keyword evidence="1" id="KW-0175">Coiled coil</keyword>
<proteinExistence type="predicted"/>
<accession>A0A941FIS4</accession>
<protein>
    <submittedName>
        <fullName evidence="2">Uncharacterized protein</fullName>
    </submittedName>
</protein>
<evidence type="ECO:0000313" key="3">
    <source>
        <dbReference type="Proteomes" id="UP000680045"/>
    </source>
</evidence>
<dbReference type="AlphaFoldDB" id="A0A941FIS4"/>